<sequence>MASVFSPFLSVCLSLLLPLVVAQSTESNIRVGTTIAAIDSAKPWISPSNEFAFGFYQLENKELFLLAIWYYKIPSRTIVWYANGDNPVPRRSKVELTSDRGLVLSDPNDQVIWKSDFATGEVAYAGMNDTGNFVVYGTVSQRLWESFGNPTDTLLPTQVMSRKSLLSSRHKENNFSKGRFQFRLLEDGNAVLNTINLQSNFAYVAYYISGTRDAENSSNSGYQVKVDQDGSFYILRNNNQRYLLSLEDLDPSADYYYRVTLNFDGVLTLSNYPKNFTGISENWTVVKTIPDNICTTDFQDMGSGTCGFNSICTLKADKRPTCKCPPRYSLSDANDEYGNCQADFMQGCEADAHNYTEDLYDLVEMQNTDWPTSDYELIAPCSSLKDCKTYCLQDCLCIVAVFNENGCWKKSLPLPYGRQDRQVNSISILKVRKPEFAFKNPPMPFSYVKKNKNSLIILISVLLGSSVFVNLALVGILCMGSFLLYHKKITRNHINENGIQSSLRYFRYEELEEATDGFKEELGRGSFGIVYKGVIKTDSQDPIGVAVKKLDRVVQDKDNEFRTEVRAIAQKHHKNLVKLLGYCDEGQHRMLVYECLSNGTLASFLFGDLKPSWSRRTQIALEIARGLFYLHEECSPQIIHCDIKPQNILLDDYYVARISDFGLSKLLGINQSYTNTAIRGTKGYVAPEWFKTVPVTVKVDVYSFGVLLLEIICCRRNVAMDNDAVQKAILTDWACDCFLEGTLDALVDNDAEALSNKMKLERFVMVAIWCIQEDFSLRPTIKEVILMLEGIIQVPAPPCPCPLIN</sequence>
<evidence type="ECO:0000256" key="9">
    <source>
        <dbReference type="ARBA" id="ARBA00022777"/>
    </source>
</evidence>
<keyword evidence="9 18" id="KW-0418">Kinase</keyword>
<evidence type="ECO:0000256" key="15">
    <source>
        <dbReference type="ARBA" id="ARBA00023180"/>
    </source>
</evidence>
<evidence type="ECO:0000256" key="19">
    <source>
        <dbReference type="PROSITE-ProRule" id="PRU10141"/>
    </source>
</evidence>
<comment type="subcellular location">
    <subcellularLocation>
        <location evidence="1">Membrane</location>
        <topology evidence="1">Single-pass type I membrane protein</topology>
    </subcellularLocation>
</comment>
<evidence type="ECO:0000256" key="10">
    <source>
        <dbReference type="ARBA" id="ARBA00022840"/>
    </source>
</evidence>
<dbReference type="Gene3D" id="3.30.200.20">
    <property type="entry name" value="Phosphorylase Kinase, domain 1"/>
    <property type="match status" value="1"/>
</dbReference>
<evidence type="ECO:0000256" key="13">
    <source>
        <dbReference type="ARBA" id="ARBA00023157"/>
    </source>
</evidence>
<dbReference type="FunFam" id="2.90.10.10:FF:000013">
    <property type="entry name" value="G-type lectin S-receptor-like serine/threonine-protein kinase LECRK1"/>
    <property type="match status" value="1"/>
</dbReference>
<evidence type="ECO:0000256" key="11">
    <source>
        <dbReference type="ARBA" id="ARBA00022989"/>
    </source>
</evidence>
<dbReference type="SMART" id="SM00220">
    <property type="entry name" value="S_TKc"/>
    <property type="match status" value="1"/>
</dbReference>
<dbReference type="FunFam" id="1.10.510.10:FF:000237">
    <property type="entry name" value="G-type lectin S-receptor-like serine/threonine-protein kinase"/>
    <property type="match status" value="1"/>
</dbReference>
<dbReference type="FunFam" id="2.90.10.30:FF:000001">
    <property type="entry name" value="Serine/threonine-protein kinase"/>
    <property type="match status" value="1"/>
</dbReference>
<reference evidence="25" key="1">
    <citation type="submission" date="2025-08" db="UniProtKB">
        <authorList>
            <consortium name="RefSeq"/>
        </authorList>
    </citation>
    <scope>IDENTIFICATION</scope>
    <source>
        <tissue evidence="25">Fruit stalk</tissue>
    </source>
</reference>
<dbReference type="InterPro" id="IPR008271">
    <property type="entry name" value="Ser/Thr_kinase_AS"/>
</dbReference>
<keyword evidence="24" id="KW-1185">Reference proteome</keyword>
<comment type="similarity">
    <text evidence="18">Belongs to the protein kinase superfamily. Ser/Thr protein kinase family.</text>
</comment>
<gene>
    <name evidence="25" type="primary">LOC111304012</name>
</gene>
<evidence type="ECO:0000256" key="3">
    <source>
        <dbReference type="ARBA" id="ARBA00022536"/>
    </source>
</evidence>
<name>A0A6P5ZUR5_DURZI</name>
<dbReference type="Gene3D" id="2.90.10.10">
    <property type="entry name" value="Bulb-type lectin domain"/>
    <property type="match status" value="2"/>
</dbReference>
<keyword evidence="2 18" id="KW-0723">Serine/threonine-protein kinase</keyword>
<dbReference type="InterPro" id="IPR036426">
    <property type="entry name" value="Bulb-type_lectin_dom_sf"/>
</dbReference>
<dbReference type="OrthoDB" id="1930390at2759"/>
<evidence type="ECO:0000256" key="21">
    <source>
        <dbReference type="SAM" id="SignalP"/>
    </source>
</evidence>
<dbReference type="SUPFAM" id="SSF51110">
    <property type="entry name" value="alpha-D-mannose-specific plant lectins"/>
    <property type="match status" value="1"/>
</dbReference>
<evidence type="ECO:0000259" key="22">
    <source>
        <dbReference type="PROSITE" id="PS50011"/>
    </source>
</evidence>
<evidence type="ECO:0000256" key="17">
    <source>
        <dbReference type="ARBA" id="ARBA00048679"/>
    </source>
</evidence>
<dbReference type="SMART" id="SM00108">
    <property type="entry name" value="B_lectin"/>
    <property type="match status" value="1"/>
</dbReference>
<dbReference type="InterPro" id="IPR001480">
    <property type="entry name" value="Bulb-type_lectin_dom"/>
</dbReference>
<comment type="catalytic activity">
    <reaction evidence="17 18">
        <text>L-seryl-[protein] + ATP = O-phospho-L-seryl-[protein] + ADP + H(+)</text>
        <dbReference type="Rhea" id="RHEA:17989"/>
        <dbReference type="Rhea" id="RHEA-COMP:9863"/>
        <dbReference type="Rhea" id="RHEA-COMP:11604"/>
        <dbReference type="ChEBI" id="CHEBI:15378"/>
        <dbReference type="ChEBI" id="CHEBI:29999"/>
        <dbReference type="ChEBI" id="CHEBI:30616"/>
        <dbReference type="ChEBI" id="CHEBI:83421"/>
        <dbReference type="ChEBI" id="CHEBI:456216"/>
        <dbReference type="EC" id="2.7.11.1"/>
    </reaction>
</comment>
<dbReference type="KEGG" id="dzi:111304012"/>
<dbReference type="RefSeq" id="XP_022756277.1">
    <property type="nucleotide sequence ID" value="XM_022900542.1"/>
</dbReference>
<dbReference type="AlphaFoldDB" id="A0A6P5ZUR5"/>
<evidence type="ECO:0000313" key="25">
    <source>
        <dbReference type="RefSeq" id="XP_022756277.1"/>
    </source>
</evidence>
<feature type="binding site" evidence="19">
    <location>
        <position position="549"/>
    </location>
    <ligand>
        <name>ATP</name>
        <dbReference type="ChEBI" id="CHEBI:30616"/>
    </ligand>
</feature>
<evidence type="ECO:0000256" key="12">
    <source>
        <dbReference type="ARBA" id="ARBA00023136"/>
    </source>
</evidence>
<dbReference type="PANTHER" id="PTHR47976:SF58">
    <property type="entry name" value="RECEPTOR-LIKE SERINE_THREONINE-PROTEIN KINASE"/>
    <property type="match status" value="1"/>
</dbReference>
<dbReference type="PROSITE" id="PS00108">
    <property type="entry name" value="PROTEIN_KINASE_ST"/>
    <property type="match status" value="1"/>
</dbReference>
<comment type="catalytic activity">
    <reaction evidence="16 18">
        <text>L-threonyl-[protein] + ATP = O-phospho-L-threonyl-[protein] + ADP + H(+)</text>
        <dbReference type="Rhea" id="RHEA:46608"/>
        <dbReference type="Rhea" id="RHEA-COMP:11060"/>
        <dbReference type="Rhea" id="RHEA-COMP:11605"/>
        <dbReference type="ChEBI" id="CHEBI:15378"/>
        <dbReference type="ChEBI" id="CHEBI:30013"/>
        <dbReference type="ChEBI" id="CHEBI:30616"/>
        <dbReference type="ChEBI" id="CHEBI:61977"/>
        <dbReference type="ChEBI" id="CHEBI:456216"/>
        <dbReference type="EC" id="2.7.11.1"/>
    </reaction>
</comment>
<dbReference type="Proteomes" id="UP000515121">
    <property type="component" value="Unplaced"/>
</dbReference>
<evidence type="ECO:0000313" key="24">
    <source>
        <dbReference type="Proteomes" id="UP000515121"/>
    </source>
</evidence>
<dbReference type="GeneID" id="111304012"/>
<evidence type="ECO:0000256" key="20">
    <source>
        <dbReference type="SAM" id="Phobius"/>
    </source>
</evidence>
<dbReference type="PROSITE" id="PS00107">
    <property type="entry name" value="PROTEIN_KINASE_ATP"/>
    <property type="match status" value="1"/>
</dbReference>
<evidence type="ECO:0000256" key="5">
    <source>
        <dbReference type="ARBA" id="ARBA00022692"/>
    </source>
</evidence>
<evidence type="ECO:0000256" key="7">
    <source>
        <dbReference type="ARBA" id="ARBA00022734"/>
    </source>
</evidence>
<keyword evidence="15" id="KW-0325">Glycoprotein</keyword>
<evidence type="ECO:0000256" key="1">
    <source>
        <dbReference type="ARBA" id="ARBA00004479"/>
    </source>
</evidence>
<dbReference type="Pfam" id="PF01453">
    <property type="entry name" value="B_lectin"/>
    <property type="match status" value="1"/>
</dbReference>
<keyword evidence="5 20" id="KW-0812">Transmembrane</keyword>
<keyword evidence="6 21" id="KW-0732">Signal</keyword>
<dbReference type="InterPro" id="IPR017441">
    <property type="entry name" value="Protein_kinase_ATP_BS"/>
</dbReference>
<keyword evidence="7" id="KW-0430">Lectin</keyword>
<keyword evidence="13" id="KW-1015">Disulfide bond</keyword>
<organism evidence="24 25">
    <name type="scientific">Durio zibethinus</name>
    <name type="common">Durian</name>
    <dbReference type="NCBI Taxonomy" id="66656"/>
    <lineage>
        <taxon>Eukaryota</taxon>
        <taxon>Viridiplantae</taxon>
        <taxon>Streptophyta</taxon>
        <taxon>Embryophyta</taxon>
        <taxon>Tracheophyta</taxon>
        <taxon>Spermatophyta</taxon>
        <taxon>Magnoliopsida</taxon>
        <taxon>eudicotyledons</taxon>
        <taxon>Gunneridae</taxon>
        <taxon>Pentapetalae</taxon>
        <taxon>rosids</taxon>
        <taxon>malvids</taxon>
        <taxon>Malvales</taxon>
        <taxon>Malvaceae</taxon>
        <taxon>Helicteroideae</taxon>
        <taxon>Durio</taxon>
    </lineage>
</organism>
<dbReference type="InterPro" id="IPR011009">
    <property type="entry name" value="Kinase-like_dom_sf"/>
</dbReference>
<keyword evidence="10 18" id="KW-0067">ATP-binding</keyword>
<dbReference type="EC" id="2.7.11.1" evidence="18"/>
<evidence type="ECO:0000256" key="18">
    <source>
        <dbReference type="PIRNR" id="PIRNR000641"/>
    </source>
</evidence>
<proteinExistence type="inferred from homology"/>
<dbReference type="InterPro" id="IPR051343">
    <property type="entry name" value="G-type_lectin_kinases/EP1-like"/>
</dbReference>
<accession>A0A6P5ZUR5</accession>
<evidence type="ECO:0000256" key="16">
    <source>
        <dbReference type="ARBA" id="ARBA00047899"/>
    </source>
</evidence>
<dbReference type="PROSITE" id="PS50011">
    <property type="entry name" value="PROTEIN_KINASE_DOM"/>
    <property type="match status" value="1"/>
</dbReference>
<protein>
    <recommendedName>
        <fullName evidence="18">Receptor-like serine/threonine-protein kinase</fullName>
        <ecNumber evidence="18">2.7.11.1</ecNumber>
    </recommendedName>
</protein>
<dbReference type="GO" id="GO:0016020">
    <property type="term" value="C:membrane"/>
    <property type="evidence" value="ECO:0007669"/>
    <property type="project" value="UniProtKB-SubCell"/>
</dbReference>
<dbReference type="PIRSF" id="PIRSF000641">
    <property type="entry name" value="SRK"/>
    <property type="match status" value="1"/>
</dbReference>
<keyword evidence="4 18" id="KW-0808">Transferase</keyword>
<evidence type="ECO:0000256" key="8">
    <source>
        <dbReference type="ARBA" id="ARBA00022741"/>
    </source>
</evidence>
<dbReference type="PROSITE" id="PS50927">
    <property type="entry name" value="BULB_LECTIN"/>
    <property type="match status" value="1"/>
</dbReference>
<dbReference type="Pfam" id="PF00069">
    <property type="entry name" value="Pkinase"/>
    <property type="match status" value="1"/>
</dbReference>
<keyword evidence="8 18" id="KW-0547">Nucleotide-binding</keyword>
<dbReference type="FunFam" id="3.30.200.20:FF:000059">
    <property type="entry name" value="S-receptor-like serine/threonine-protein kinase"/>
    <property type="match status" value="1"/>
</dbReference>
<evidence type="ECO:0000259" key="23">
    <source>
        <dbReference type="PROSITE" id="PS50927"/>
    </source>
</evidence>
<evidence type="ECO:0000256" key="14">
    <source>
        <dbReference type="ARBA" id="ARBA00023170"/>
    </source>
</evidence>
<dbReference type="PANTHER" id="PTHR47976">
    <property type="entry name" value="G-TYPE LECTIN S-RECEPTOR-LIKE SERINE/THREONINE-PROTEIN KINASE SD2-5"/>
    <property type="match status" value="1"/>
</dbReference>
<keyword evidence="3" id="KW-0245">EGF-like domain</keyword>
<evidence type="ECO:0000256" key="2">
    <source>
        <dbReference type="ARBA" id="ARBA00022527"/>
    </source>
</evidence>
<feature type="domain" description="Protein kinase" evidence="22">
    <location>
        <begin position="516"/>
        <end position="792"/>
    </location>
</feature>
<dbReference type="GO" id="GO:0004674">
    <property type="term" value="F:protein serine/threonine kinase activity"/>
    <property type="evidence" value="ECO:0007669"/>
    <property type="project" value="UniProtKB-KW"/>
</dbReference>
<dbReference type="GO" id="GO:0005524">
    <property type="term" value="F:ATP binding"/>
    <property type="evidence" value="ECO:0007669"/>
    <property type="project" value="UniProtKB-UniRule"/>
</dbReference>
<keyword evidence="14" id="KW-0675">Receptor</keyword>
<feature type="transmembrane region" description="Helical" evidence="20">
    <location>
        <begin position="455"/>
        <end position="485"/>
    </location>
</feature>
<dbReference type="GO" id="GO:0030246">
    <property type="term" value="F:carbohydrate binding"/>
    <property type="evidence" value="ECO:0007669"/>
    <property type="project" value="UniProtKB-KW"/>
</dbReference>
<feature type="signal peptide" evidence="21">
    <location>
        <begin position="1"/>
        <end position="22"/>
    </location>
</feature>
<dbReference type="SUPFAM" id="SSF56112">
    <property type="entry name" value="Protein kinase-like (PK-like)"/>
    <property type="match status" value="1"/>
</dbReference>
<keyword evidence="12 20" id="KW-0472">Membrane</keyword>
<feature type="domain" description="Bulb-type lectin" evidence="23">
    <location>
        <begin position="29"/>
        <end position="148"/>
    </location>
</feature>
<dbReference type="InterPro" id="IPR024171">
    <property type="entry name" value="SRK-like_kinase"/>
</dbReference>
<evidence type="ECO:0000256" key="6">
    <source>
        <dbReference type="ARBA" id="ARBA00022729"/>
    </source>
</evidence>
<dbReference type="InterPro" id="IPR000719">
    <property type="entry name" value="Prot_kinase_dom"/>
</dbReference>
<dbReference type="CDD" id="cd00028">
    <property type="entry name" value="B_lectin"/>
    <property type="match status" value="1"/>
</dbReference>
<dbReference type="Gene3D" id="1.10.510.10">
    <property type="entry name" value="Transferase(Phosphotransferase) domain 1"/>
    <property type="match status" value="1"/>
</dbReference>
<evidence type="ECO:0000256" key="4">
    <source>
        <dbReference type="ARBA" id="ARBA00022679"/>
    </source>
</evidence>
<keyword evidence="11 20" id="KW-1133">Transmembrane helix</keyword>
<feature type="chain" id="PRO_5028429610" description="Receptor-like serine/threonine-protein kinase" evidence="21">
    <location>
        <begin position="23"/>
        <end position="805"/>
    </location>
</feature>